<evidence type="ECO:0000256" key="1">
    <source>
        <dbReference type="SAM" id="MobiDB-lite"/>
    </source>
</evidence>
<dbReference type="Proteomes" id="UP000181917">
    <property type="component" value="Unassembled WGS sequence"/>
</dbReference>
<keyword evidence="2" id="KW-0812">Transmembrane</keyword>
<sequence length="413" mass="44054">MSQATAEGARTDTGHASGQEQTAWSVARQRLRRWAFWLLLGVLLIAAVLVQLLRAPAADREDLSPANPAPNGAMAVAEVLRQQGVEVIPTDSLEQTLRILEDGGTLLFHDPNNYLDPDQLARLSDHGGRTVLIRPGFQQLQELAPEITAAGRVPEDDGPLAAECRTNDDGAGSPELDGRESGTQPAGSISRGGLGYRGPVMCFTFETGAEPAASYVTSADGGTIVLGAGHVLSNEEIVDRGNAALALNTLGSADRLVWYRPSLSDLAVPEEPQSPLALLPAWVAPVTLWLLAVGVLAMLWRGRRLGKLIQEPLPVVVPAAETAAGRARLYQDSKSIRRAAANLRAATLTRLAAKLRLGAGSSAAAVVDAVARHSNRPAVELDRLLRTYIPESESQLVDWAQNLQSLEKEILDQ</sequence>
<reference evidence="4 5" key="1">
    <citation type="submission" date="2016-10" db="EMBL/GenBank/DDBJ databases">
        <authorList>
            <person name="de Groot N.N."/>
        </authorList>
    </citation>
    <scope>NUCLEOTIDE SEQUENCE [LARGE SCALE GENOMIC DNA]</scope>
    <source>
        <strain evidence="4 5">DSM 20117</strain>
    </source>
</reference>
<evidence type="ECO:0000256" key="2">
    <source>
        <dbReference type="SAM" id="Phobius"/>
    </source>
</evidence>
<evidence type="ECO:0000313" key="4">
    <source>
        <dbReference type="EMBL" id="SDQ99981.1"/>
    </source>
</evidence>
<organism evidence="4 5">
    <name type="scientific">Crystallibacter crystallopoietes</name>
    <dbReference type="NCBI Taxonomy" id="37928"/>
    <lineage>
        <taxon>Bacteria</taxon>
        <taxon>Bacillati</taxon>
        <taxon>Actinomycetota</taxon>
        <taxon>Actinomycetes</taxon>
        <taxon>Micrococcales</taxon>
        <taxon>Micrococcaceae</taxon>
        <taxon>Crystallibacter</taxon>
    </lineage>
</organism>
<feature type="region of interest" description="Disordered" evidence="1">
    <location>
        <begin position="1"/>
        <end position="21"/>
    </location>
</feature>
<accession>A0A1H1FGB7</accession>
<feature type="transmembrane region" description="Helical" evidence="2">
    <location>
        <begin position="279"/>
        <end position="300"/>
    </location>
</feature>
<dbReference type="AlphaFoldDB" id="A0A1H1FGB7"/>
<name>A0A1H1FGB7_9MICC</name>
<dbReference type="RefSeq" id="WP_139186806.1">
    <property type="nucleotide sequence ID" value="NZ_CP018863.1"/>
</dbReference>
<protein>
    <recommendedName>
        <fullName evidence="3">DUF4350 domain-containing protein</fullName>
    </recommendedName>
</protein>
<keyword evidence="5" id="KW-1185">Reference proteome</keyword>
<evidence type="ECO:0000313" key="5">
    <source>
        <dbReference type="Proteomes" id="UP000181917"/>
    </source>
</evidence>
<keyword evidence="2" id="KW-1133">Transmembrane helix</keyword>
<feature type="region of interest" description="Disordered" evidence="1">
    <location>
        <begin position="151"/>
        <end position="192"/>
    </location>
</feature>
<dbReference type="STRING" id="37928.SAMN04489742_3436"/>
<feature type="transmembrane region" description="Helical" evidence="2">
    <location>
        <begin position="34"/>
        <end position="53"/>
    </location>
</feature>
<keyword evidence="2" id="KW-0472">Membrane</keyword>
<dbReference type="EMBL" id="FNKH01000002">
    <property type="protein sequence ID" value="SDQ99981.1"/>
    <property type="molecule type" value="Genomic_DNA"/>
</dbReference>
<dbReference type="InterPro" id="IPR025646">
    <property type="entry name" value="DUF4350"/>
</dbReference>
<evidence type="ECO:0000259" key="3">
    <source>
        <dbReference type="Pfam" id="PF14258"/>
    </source>
</evidence>
<dbReference type="OrthoDB" id="5241668at2"/>
<dbReference type="Pfam" id="PF14258">
    <property type="entry name" value="DUF4350"/>
    <property type="match status" value="1"/>
</dbReference>
<gene>
    <name evidence="4" type="ORF">SAMN04489742_3436</name>
</gene>
<proteinExistence type="predicted"/>
<feature type="domain" description="DUF4350" evidence="3">
    <location>
        <begin position="65"/>
        <end position="250"/>
    </location>
</feature>